<protein>
    <submittedName>
        <fullName evidence="1">Uncharacterized protein</fullName>
    </submittedName>
</protein>
<dbReference type="EMBL" id="GBXM01058223">
    <property type="protein sequence ID" value="JAH50354.1"/>
    <property type="molecule type" value="Transcribed_RNA"/>
</dbReference>
<sequence>MRYLRNALELIQIWHNLPLGVDELIRFWWSKVKVTVTSHTRFCLEGIQNTFLP</sequence>
<name>A0A0E9T9K9_ANGAN</name>
<dbReference type="EMBL" id="GBXM01083427">
    <property type="protein sequence ID" value="JAH25150.1"/>
    <property type="molecule type" value="Transcribed_RNA"/>
</dbReference>
<proteinExistence type="predicted"/>
<accession>A0A0E9T9K9</accession>
<dbReference type="AlphaFoldDB" id="A0A0E9T9K9"/>
<reference evidence="1" key="2">
    <citation type="journal article" date="2015" name="Fish Shellfish Immunol.">
        <title>Early steps in the European eel (Anguilla anguilla)-Vibrio vulnificus interaction in the gills: Role of the RtxA13 toxin.</title>
        <authorList>
            <person name="Callol A."/>
            <person name="Pajuelo D."/>
            <person name="Ebbesson L."/>
            <person name="Teles M."/>
            <person name="MacKenzie S."/>
            <person name="Amaro C."/>
        </authorList>
    </citation>
    <scope>NUCLEOTIDE SEQUENCE</scope>
</reference>
<reference evidence="1" key="1">
    <citation type="submission" date="2014-11" db="EMBL/GenBank/DDBJ databases">
        <authorList>
            <person name="Amaro Gonzalez C."/>
        </authorList>
    </citation>
    <scope>NUCLEOTIDE SEQUENCE</scope>
</reference>
<evidence type="ECO:0000313" key="1">
    <source>
        <dbReference type="EMBL" id="JAH50354.1"/>
    </source>
</evidence>
<organism evidence="1">
    <name type="scientific">Anguilla anguilla</name>
    <name type="common">European freshwater eel</name>
    <name type="synonym">Muraena anguilla</name>
    <dbReference type="NCBI Taxonomy" id="7936"/>
    <lineage>
        <taxon>Eukaryota</taxon>
        <taxon>Metazoa</taxon>
        <taxon>Chordata</taxon>
        <taxon>Craniata</taxon>
        <taxon>Vertebrata</taxon>
        <taxon>Euteleostomi</taxon>
        <taxon>Actinopterygii</taxon>
        <taxon>Neopterygii</taxon>
        <taxon>Teleostei</taxon>
        <taxon>Anguilliformes</taxon>
        <taxon>Anguillidae</taxon>
        <taxon>Anguilla</taxon>
    </lineage>
</organism>